<name>A0ABP9KFJ7_9SPHN</name>
<dbReference type="RefSeq" id="WP_346033013.1">
    <property type="nucleotide sequence ID" value="NZ_BAABHV010000010.1"/>
</dbReference>
<organism evidence="1 2">
    <name type="scientific">Erythrobacter westpacificensis</name>
    <dbReference type="NCBI Taxonomy" id="1055231"/>
    <lineage>
        <taxon>Bacteria</taxon>
        <taxon>Pseudomonadati</taxon>
        <taxon>Pseudomonadota</taxon>
        <taxon>Alphaproteobacteria</taxon>
        <taxon>Sphingomonadales</taxon>
        <taxon>Erythrobacteraceae</taxon>
        <taxon>Erythrobacter/Porphyrobacter group</taxon>
        <taxon>Erythrobacter</taxon>
    </lineage>
</organism>
<comment type="caution">
    <text evidence="1">The sequence shown here is derived from an EMBL/GenBank/DDBJ whole genome shotgun (WGS) entry which is preliminary data.</text>
</comment>
<proteinExistence type="predicted"/>
<dbReference type="EMBL" id="BAABHV010000010">
    <property type="protein sequence ID" value="GAA5056232.1"/>
    <property type="molecule type" value="Genomic_DNA"/>
</dbReference>
<sequence>MILALIVAAEVSTAAPQWHVDGAFPAPEAVTSVEQCGVQHAQAGFDEVLQFEAVTLPEDSVLDEPQIDCLAEVSFETGYFLIVPQAYRPALIRREQELAAPWSRELAAHHLEEMGISEPVPLRNEEETDEAFARRLELFCDAPGALTSEYGPYTIDSEWMAGRAGDFQGTGEALLCLTSAGTLSNFRIGFIGNEKLRTDPAATGDR</sequence>
<evidence type="ECO:0008006" key="3">
    <source>
        <dbReference type="Google" id="ProtNLM"/>
    </source>
</evidence>
<protein>
    <recommendedName>
        <fullName evidence="3">Septum formation-related domain-containing protein</fullName>
    </recommendedName>
</protein>
<accession>A0ABP9KFJ7</accession>
<evidence type="ECO:0000313" key="2">
    <source>
        <dbReference type="Proteomes" id="UP001500518"/>
    </source>
</evidence>
<reference evidence="2" key="1">
    <citation type="journal article" date="2019" name="Int. J. Syst. Evol. Microbiol.">
        <title>The Global Catalogue of Microorganisms (GCM) 10K type strain sequencing project: providing services to taxonomists for standard genome sequencing and annotation.</title>
        <authorList>
            <consortium name="The Broad Institute Genomics Platform"/>
            <consortium name="The Broad Institute Genome Sequencing Center for Infectious Disease"/>
            <person name="Wu L."/>
            <person name="Ma J."/>
        </authorList>
    </citation>
    <scope>NUCLEOTIDE SEQUENCE [LARGE SCALE GENOMIC DNA]</scope>
    <source>
        <strain evidence="2">JCM 18014</strain>
    </source>
</reference>
<evidence type="ECO:0000313" key="1">
    <source>
        <dbReference type="EMBL" id="GAA5056232.1"/>
    </source>
</evidence>
<dbReference type="Proteomes" id="UP001500518">
    <property type="component" value="Unassembled WGS sequence"/>
</dbReference>
<gene>
    <name evidence="1" type="ORF">GCM10023208_20830</name>
</gene>
<keyword evidence="2" id="KW-1185">Reference proteome</keyword>